<dbReference type="EMBL" id="FOTJ01000017">
    <property type="protein sequence ID" value="SFL54998.1"/>
    <property type="molecule type" value="Genomic_DNA"/>
</dbReference>
<dbReference type="GO" id="GO:0003677">
    <property type="term" value="F:DNA binding"/>
    <property type="evidence" value="ECO:0007669"/>
    <property type="project" value="InterPro"/>
</dbReference>
<proteinExistence type="predicted"/>
<dbReference type="InterPro" id="IPR004590">
    <property type="entry name" value="ssDNA_annealing_RecT"/>
</dbReference>
<dbReference type="NCBIfam" id="TIGR00616">
    <property type="entry name" value="rect"/>
    <property type="match status" value="1"/>
</dbReference>
<dbReference type="Proteomes" id="UP000181969">
    <property type="component" value="Unassembled WGS sequence"/>
</dbReference>
<dbReference type="OrthoDB" id="1045432at2"/>
<dbReference type="InterPro" id="IPR018330">
    <property type="entry name" value="RecT_fam"/>
</dbReference>
<dbReference type="GO" id="GO:0006259">
    <property type="term" value="P:DNA metabolic process"/>
    <property type="evidence" value="ECO:0007669"/>
    <property type="project" value="InterPro"/>
</dbReference>
<evidence type="ECO:0000256" key="1">
    <source>
        <dbReference type="SAM" id="MobiDB-lite"/>
    </source>
</evidence>
<feature type="compositionally biased region" description="Acidic residues" evidence="1">
    <location>
        <begin position="254"/>
        <end position="264"/>
    </location>
</feature>
<sequence>MANEITKISSDNATPAQFFKAVNIKEKFEEVLGDKQKTESFVASVLAIVNDTPELKKVDNSSIMAAAMKAAVLDLPVEKSLGFAYVIPYYNSRTRKHEAQFQIGYKGYIQLAQRSGVIAKISRGKIYENQFLSYDPLDEKLEADFSVEGEGEVAGYFAKLILVNGFSHLVYWSKEKVEKHRDKFSKAKSYGPWKDNFDAMALKTVIKDLLRDAPMSLQMQIREDGTTGNYKTEAKDVTPDEPETLEDLIPHDEETGEIIDEPEQLDLGVSYEDPNAK</sequence>
<evidence type="ECO:0000313" key="2">
    <source>
        <dbReference type="EMBL" id="SFL54998.1"/>
    </source>
</evidence>
<feature type="region of interest" description="Disordered" evidence="1">
    <location>
        <begin position="225"/>
        <end position="277"/>
    </location>
</feature>
<evidence type="ECO:0000313" key="3">
    <source>
        <dbReference type="Proteomes" id="UP000181969"/>
    </source>
</evidence>
<name>A0A1I4IKY5_9LACT</name>
<organism evidence="2 3">
    <name type="scientific">Lactococcus garvieae</name>
    <dbReference type="NCBI Taxonomy" id="1363"/>
    <lineage>
        <taxon>Bacteria</taxon>
        <taxon>Bacillati</taxon>
        <taxon>Bacillota</taxon>
        <taxon>Bacilli</taxon>
        <taxon>Lactobacillales</taxon>
        <taxon>Streptococcaceae</taxon>
        <taxon>Lactococcus</taxon>
    </lineage>
</organism>
<reference evidence="2 3" key="1">
    <citation type="submission" date="2016-10" db="EMBL/GenBank/DDBJ databases">
        <authorList>
            <person name="de Groot N.N."/>
        </authorList>
    </citation>
    <scope>NUCLEOTIDE SEQUENCE [LARGE SCALE GENOMIC DNA]</scope>
    <source>
        <strain evidence="2 3">M79</strain>
    </source>
</reference>
<protein>
    <submittedName>
        <fullName evidence="2">Recombination protein RecT</fullName>
    </submittedName>
</protein>
<dbReference type="Pfam" id="PF03837">
    <property type="entry name" value="RecT"/>
    <property type="match status" value="1"/>
</dbReference>
<accession>A0A1I4IKY5</accession>
<gene>
    <name evidence="2" type="ORF">SAMN05216438_11735</name>
</gene>
<dbReference type="AlphaFoldDB" id="A0A1I4IKY5"/>
<dbReference type="RefSeq" id="WP_074751877.1">
    <property type="nucleotide sequence ID" value="NZ_FOTJ01000017.1"/>
</dbReference>